<dbReference type="Proteomes" id="UP000014174">
    <property type="component" value="Unassembled WGS sequence"/>
</dbReference>
<comment type="caution">
    <text evidence="1">The sequence shown here is derived from an EMBL/GenBank/DDBJ whole genome shotgun (WGS) entry which is preliminary data.</text>
</comment>
<gene>
    <name evidence="1" type="ORF">ADIARSV_3264</name>
</gene>
<name>R9GPA6_9SPHI</name>
<dbReference type="EMBL" id="AQPN01000110">
    <property type="protein sequence ID" value="EOR93551.1"/>
    <property type="molecule type" value="Genomic_DNA"/>
</dbReference>
<evidence type="ECO:0000313" key="2">
    <source>
        <dbReference type="Proteomes" id="UP000014174"/>
    </source>
</evidence>
<evidence type="ECO:0000313" key="1">
    <source>
        <dbReference type="EMBL" id="EOR93551.1"/>
    </source>
</evidence>
<proteinExistence type="predicted"/>
<dbReference type="AlphaFoldDB" id="R9GPA6"/>
<accession>R9GPA6</accession>
<organism evidence="1 2">
    <name type="scientific">Arcticibacter svalbardensis MN12-7</name>
    <dbReference type="NCBI Taxonomy" id="1150600"/>
    <lineage>
        <taxon>Bacteria</taxon>
        <taxon>Pseudomonadati</taxon>
        <taxon>Bacteroidota</taxon>
        <taxon>Sphingobacteriia</taxon>
        <taxon>Sphingobacteriales</taxon>
        <taxon>Sphingobacteriaceae</taxon>
        <taxon>Arcticibacter</taxon>
    </lineage>
</organism>
<keyword evidence="2" id="KW-1185">Reference proteome</keyword>
<sequence>MTTKVKNSTGFAKLEMFARSNGRTLLCSVKEENASWKQLVSQIYQSEGER</sequence>
<reference evidence="1 2" key="1">
    <citation type="journal article" date="2013" name="Genome Announc.">
        <title>Draft Genome Sequence of Arcticibacter svalbardensis Strain MN12-7T, a Member of the Family Sphingobacteriaceae Isolated from an Arctic Soil Sample.</title>
        <authorList>
            <person name="Shivaji S."/>
            <person name="Ara S."/>
            <person name="Prasad S."/>
            <person name="Manasa B.P."/>
            <person name="Begum Z."/>
            <person name="Singh A."/>
            <person name="Kumar Pinnaka A."/>
        </authorList>
    </citation>
    <scope>NUCLEOTIDE SEQUENCE [LARGE SCALE GENOMIC DNA]</scope>
    <source>
        <strain evidence="1 2">MN12-7</strain>
    </source>
</reference>
<protein>
    <submittedName>
        <fullName evidence="1">Uncharacterized protein</fullName>
    </submittedName>
</protein>